<dbReference type="Proteomes" id="UP000265520">
    <property type="component" value="Unassembled WGS sequence"/>
</dbReference>
<proteinExistence type="predicted"/>
<evidence type="ECO:0000313" key="2">
    <source>
        <dbReference type="Proteomes" id="UP000265520"/>
    </source>
</evidence>
<dbReference type="EMBL" id="LXQA010521575">
    <property type="protein sequence ID" value="MCI56980.1"/>
    <property type="molecule type" value="Genomic_DNA"/>
</dbReference>
<reference evidence="1 2" key="1">
    <citation type="journal article" date="2018" name="Front. Plant Sci.">
        <title>Red Clover (Trifolium pratense) and Zigzag Clover (T. medium) - A Picture of Genomic Similarities and Differences.</title>
        <authorList>
            <person name="Dluhosova J."/>
            <person name="Istvanek J."/>
            <person name="Nedelnik J."/>
            <person name="Repkova J."/>
        </authorList>
    </citation>
    <scope>NUCLEOTIDE SEQUENCE [LARGE SCALE GENOMIC DNA]</scope>
    <source>
        <strain evidence="2">cv. 10/8</strain>
        <tissue evidence="1">Leaf</tissue>
    </source>
</reference>
<keyword evidence="2" id="KW-1185">Reference proteome</keyword>
<name>A0A392T9X0_9FABA</name>
<accession>A0A392T9X0</accession>
<feature type="non-terminal residue" evidence="1">
    <location>
        <position position="1"/>
    </location>
</feature>
<organism evidence="1 2">
    <name type="scientific">Trifolium medium</name>
    <dbReference type="NCBI Taxonomy" id="97028"/>
    <lineage>
        <taxon>Eukaryota</taxon>
        <taxon>Viridiplantae</taxon>
        <taxon>Streptophyta</taxon>
        <taxon>Embryophyta</taxon>
        <taxon>Tracheophyta</taxon>
        <taxon>Spermatophyta</taxon>
        <taxon>Magnoliopsida</taxon>
        <taxon>eudicotyledons</taxon>
        <taxon>Gunneridae</taxon>
        <taxon>Pentapetalae</taxon>
        <taxon>rosids</taxon>
        <taxon>fabids</taxon>
        <taxon>Fabales</taxon>
        <taxon>Fabaceae</taxon>
        <taxon>Papilionoideae</taxon>
        <taxon>50 kb inversion clade</taxon>
        <taxon>NPAAA clade</taxon>
        <taxon>Hologalegina</taxon>
        <taxon>IRL clade</taxon>
        <taxon>Trifolieae</taxon>
        <taxon>Trifolium</taxon>
    </lineage>
</organism>
<evidence type="ECO:0000313" key="1">
    <source>
        <dbReference type="EMBL" id="MCI56980.1"/>
    </source>
</evidence>
<comment type="caution">
    <text evidence="1">The sequence shown here is derived from an EMBL/GenBank/DDBJ whole genome shotgun (WGS) entry which is preliminary data.</text>
</comment>
<sequence length="79" mass="8690">RLRSSLVTNGRKSANNSSRFVASAVNDSGNCYTVHDKCQFHSPFCSQQPISATTTSCIDDNSNKEGKATHKVKFWHVSV</sequence>
<dbReference type="AlphaFoldDB" id="A0A392T9X0"/>
<protein>
    <submittedName>
        <fullName evidence="1">Uncharacterized protein</fullName>
    </submittedName>
</protein>